<proteinExistence type="predicted"/>
<accession>A0A8S2Z814</accession>
<name>A0A8S2Z814_9BILA</name>
<evidence type="ECO:0000313" key="2">
    <source>
        <dbReference type="Proteomes" id="UP000681722"/>
    </source>
</evidence>
<dbReference type="AlphaFoldDB" id="A0A8S2Z814"/>
<reference evidence="1" key="1">
    <citation type="submission" date="2021-02" db="EMBL/GenBank/DDBJ databases">
        <authorList>
            <person name="Nowell W R."/>
        </authorList>
    </citation>
    <scope>NUCLEOTIDE SEQUENCE</scope>
</reference>
<organism evidence="1 2">
    <name type="scientific">Didymodactylos carnosus</name>
    <dbReference type="NCBI Taxonomy" id="1234261"/>
    <lineage>
        <taxon>Eukaryota</taxon>
        <taxon>Metazoa</taxon>
        <taxon>Spiralia</taxon>
        <taxon>Gnathifera</taxon>
        <taxon>Rotifera</taxon>
        <taxon>Eurotatoria</taxon>
        <taxon>Bdelloidea</taxon>
        <taxon>Philodinida</taxon>
        <taxon>Philodinidae</taxon>
        <taxon>Didymodactylos</taxon>
    </lineage>
</organism>
<protein>
    <submittedName>
        <fullName evidence="1">Uncharacterized protein</fullName>
    </submittedName>
</protein>
<dbReference type="OrthoDB" id="9978492at2759"/>
<evidence type="ECO:0000313" key="1">
    <source>
        <dbReference type="EMBL" id="CAF4613374.1"/>
    </source>
</evidence>
<sequence length="141" mass="15850">MCYSDKYAAESASGSKFPLTDSLNRQCNKQKLLLACRSVGATTFTLAAMGMRSNVLFDCKSDTRCTHIANDVGWYYSPTHSCGFVNGTDSVYRDKCDKLTDKNSNLRLCWQPAVDEGGYRCEINKPLNADLTWKRTIWHAN</sequence>
<comment type="caution">
    <text evidence="1">The sequence shown here is derived from an EMBL/GenBank/DDBJ whole genome shotgun (WGS) entry which is preliminary data.</text>
</comment>
<gene>
    <name evidence="1" type="ORF">SRO942_LOCUS49277</name>
</gene>
<dbReference type="EMBL" id="CAJOBC010131241">
    <property type="protein sequence ID" value="CAF4613374.1"/>
    <property type="molecule type" value="Genomic_DNA"/>
</dbReference>
<dbReference type="Proteomes" id="UP000681722">
    <property type="component" value="Unassembled WGS sequence"/>
</dbReference>